<dbReference type="Pfam" id="PF02771">
    <property type="entry name" value="Acyl-CoA_dh_N"/>
    <property type="match status" value="1"/>
</dbReference>
<dbReference type="InterPro" id="IPR006091">
    <property type="entry name" value="Acyl-CoA_Oxase/DH_mid-dom"/>
</dbReference>
<dbReference type="PANTHER" id="PTHR43884">
    <property type="entry name" value="ACYL-COA DEHYDROGENASE"/>
    <property type="match status" value="1"/>
</dbReference>
<evidence type="ECO:0000259" key="9">
    <source>
        <dbReference type="Pfam" id="PF02771"/>
    </source>
</evidence>
<gene>
    <name evidence="11" type="primary">mmgC_9</name>
    <name evidence="11" type="ORF">RIdsm_01196</name>
    <name evidence="10" type="ORF">XM52_06325</name>
</gene>
<name>A0A0T5PB07_9RHOB</name>
<dbReference type="GO" id="GO:0003995">
    <property type="term" value="F:acyl-CoA dehydrogenase activity"/>
    <property type="evidence" value="ECO:0007669"/>
    <property type="project" value="InterPro"/>
</dbReference>
<evidence type="ECO:0000313" key="11">
    <source>
        <dbReference type="EMBL" id="QEW25410.1"/>
    </source>
</evidence>
<protein>
    <submittedName>
        <fullName evidence="10">Acyl-CoA dehydrogenase</fullName>
        <ecNumber evidence="11">1.3.99.-</ecNumber>
    </submittedName>
</protein>
<evidence type="ECO:0000256" key="6">
    <source>
        <dbReference type="RuleBase" id="RU362125"/>
    </source>
</evidence>
<dbReference type="FunFam" id="1.20.140.10:FF:000001">
    <property type="entry name" value="Acyl-CoA dehydrogenase"/>
    <property type="match status" value="1"/>
</dbReference>
<dbReference type="PATRIC" id="fig|540747.5.peg.3625"/>
<evidence type="ECO:0000256" key="5">
    <source>
        <dbReference type="ARBA" id="ARBA00023002"/>
    </source>
</evidence>
<accession>A0A0T5PB07</accession>
<dbReference type="EMBL" id="LAXI01000003">
    <property type="protein sequence ID" value="KRS18438.1"/>
    <property type="molecule type" value="Genomic_DNA"/>
</dbReference>
<evidence type="ECO:0000256" key="4">
    <source>
        <dbReference type="ARBA" id="ARBA00022827"/>
    </source>
</evidence>
<keyword evidence="3 6" id="KW-0285">Flavoprotein</keyword>
<evidence type="ECO:0000259" key="7">
    <source>
        <dbReference type="Pfam" id="PF00441"/>
    </source>
</evidence>
<feature type="domain" description="Acyl-CoA oxidase/dehydrogenase middle" evidence="8">
    <location>
        <begin position="125"/>
        <end position="216"/>
    </location>
</feature>
<dbReference type="InterPro" id="IPR006089">
    <property type="entry name" value="Acyl-CoA_DH_CS"/>
</dbReference>
<reference evidence="11 13" key="2">
    <citation type="submission" date="2018-08" db="EMBL/GenBank/DDBJ databases">
        <title>Genetic Globetrotter - A new plasmid hitch-hiking vast phylogenetic and geographic distances.</title>
        <authorList>
            <person name="Vollmers J."/>
            <person name="Petersen J."/>
        </authorList>
    </citation>
    <scope>NUCLEOTIDE SEQUENCE [LARGE SCALE GENOMIC DNA]</scope>
    <source>
        <strain evidence="11 13">DSM 26383</strain>
    </source>
</reference>
<dbReference type="Pfam" id="PF00441">
    <property type="entry name" value="Acyl-CoA_dh_1"/>
    <property type="match status" value="1"/>
</dbReference>
<dbReference type="InterPro" id="IPR009075">
    <property type="entry name" value="AcylCo_DH/oxidase_C"/>
</dbReference>
<dbReference type="Gene3D" id="1.10.540.10">
    <property type="entry name" value="Acyl-CoA dehydrogenase/oxidase, N-terminal domain"/>
    <property type="match status" value="1"/>
</dbReference>
<keyword evidence="4 6" id="KW-0274">FAD</keyword>
<dbReference type="Gene3D" id="2.40.110.10">
    <property type="entry name" value="Butyryl-CoA Dehydrogenase, subunit A, domain 2"/>
    <property type="match status" value="1"/>
</dbReference>
<evidence type="ECO:0000256" key="1">
    <source>
        <dbReference type="ARBA" id="ARBA00001974"/>
    </source>
</evidence>
<evidence type="ECO:0000259" key="8">
    <source>
        <dbReference type="Pfam" id="PF02770"/>
    </source>
</evidence>
<comment type="similarity">
    <text evidence="2 6">Belongs to the acyl-CoA dehydrogenase family.</text>
</comment>
<dbReference type="Gene3D" id="1.20.140.10">
    <property type="entry name" value="Butyryl-CoA Dehydrogenase, subunit A, domain 3"/>
    <property type="match status" value="1"/>
</dbReference>
<keyword evidence="12" id="KW-1185">Reference proteome</keyword>
<dbReference type="STRING" id="540747.SAMN04488031_104350"/>
<dbReference type="OrthoDB" id="9775090at2"/>
<feature type="domain" description="Acyl-CoA dehydrogenase/oxidase C-terminal" evidence="7">
    <location>
        <begin position="229"/>
        <end position="377"/>
    </location>
</feature>
<dbReference type="FunFam" id="2.40.110.10:FF:000002">
    <property type="entry name" value="Acyl-CoA dehydrogenase fadE12"/>
    <property type="match status" value="1"/>
</dbReference>
<dbReference type="InterPro" id="IPR036250">
    <property type="entry name" value="AcylCo_DH-like_C"/>
</dbReference>
<comment type="cofactor">
    <cofactor evidence="1 6">
        <name>FAD</name>
        <dbReference type="ChEBI" id="CHEBI:57692"/>
    </cofactor>
</comment>
<reference evidence="10 12" key="1">
    <citation type="submission" date="2015-04" db="EMBL/GenBank/DDBJ databases">
        <title>The draft genome sequence of Roseovarius indicus B108T.</title>
        <authorList>
            <person name="Li G."/>
            <person name="Lai Q."/>
            <person name="Shao Z."/>
            <person name="Yan P."/>
        </authorList>
    </citation>
    <scope>NUCLEOTIDE SEQUENCE [LARGE SCALE GENOMIC DNA]</scope>
    <source>
        <strain evidence="10 12">B108</strain>
    </source>
</reference>
<dbReference type="InterPro" id="IPR046373">
    <property type="entry name" value="Acyl-CoA_Oxase/DH_mid-dom_sf"/>
</dbReference>
<dbReference type="InterPro" id="IPR013786">
    <property type="entry name" value="AcylCoA_DH/ox_N"/>
</dbReference>
<organism evidence="10 12">
    <name type="scientific">Roseovarius indicus</name>
    <dbReference type="NCBI Taxonomy" id="540747"/>
    <lineage>
        <taxon>Bacteria</taxon>
        <taxon>Pseudomonadati</taxon>
        <taxon>Pseudomonadota</taxon>
        <taxon>Alphaproteobacteria</taxon>
        <taxon>Rhodobacterales</taxon>
        <taxon>Roseobacteraceae</taxon>
        <taxon>Roseovarius</taxon>
    </lineage>
</organism>
<keyword evidence="5 6" id="KW-0560">Oxidoreductase</keyword>
<dbReference type="Proteomes" id="UP000325785">
    <property type="component" value="Chromosome"/>
</dbReference>
<evidence type="ECO:0000313" key="13">
    <source>
        <dbReference type="Proteomes" id="UP000325785"/>
    </source>
</evidence>
<dbReference type="AlphaFoldDB" id="A0A0T5PB07"/>
<sequence length="385" mass="42841">MRPRLHFEQEHDMFRDSVQKFLTAEMAPQVDRWREQGHVDRAAFRRMGEEGYLCMWADEAYGGLGITDLRFEQVLQEETVRLVDPGFFHNAHSKLVGPYLERLATDEQKARFLPGAVSGETILGIALTEPDAGSDLAAIRTRAVEHEDHWVLNGAKTYISNGVIGDLFVTAARTGDKRGQIGLFVVTSDMEGFSRGRHLKKIGLHAQDTAELRFDNIRIPKENVLADPGRGFTYMAECLAVERLMSAITSIAHAQAAFEVTTDFILERRAFGKPIAAFQNTRFRMAEMRAELDAVQSYVDRCVTLANNDRLSPEAAAAAKLATSETEGSVIDQCAQFHGGAGYMDEYRIARMYADARISRVYAGASEIMLEIVGRGLGLGERDLT</sequence>
<evidence type="ECO:0000256" key="2">
    <source>
        <dbReference type="ARBA" id="ARBA00009347"/>
    </source>
</evidence>
<dbReference type="InterPro" id="IPR037069">
    <property type="entry name" value="AcylCoA_DH/ox_N_sf"/>
</dbReference>
<evidence type="ECO:0000313" key="12">
    <source>
        <dbReference type="Proteomes" id="UP000051401"/>
    </source>
</evidence>
<dbReference type="EC" id="1.3.99.-" evidence="11"/>
<dbReference type="PROSITE" id="PS00073">
    <property type="entry name" value="ACYL_COA_DH_2"/>
    <property type="match status" value="1"/>
</dbReference>
<evidence type="ECO:0000256" key="3">
    <source>
        <dbReference type="ARBA" id="ARBA00022630"/>
    </source>
</evidence>
<dbReference type="PANTHER" id="PTHR43884:SF12">
    <property type="entry name" value="ISOVALERYL-COA DEHYDROGENASE, MITOCHONDRIAL-RELATED"/>
    <property type="match status" value="1"/>
</dbReference>
<dbReference type="Proteomes" id="UP000051401">
    <property type="component" value="Unassembled WGS sequence"/>
</dbReference>
<dbReference type="SUPFAM" id="SSF56645">
    <property type="entry name" value="Acyl-CoA dehydrogenase NM domain-like"/>
    <property type="match status" value="1"/>
</dbReference>
<dbReference type="PROSITE" id="PS00072">
    <property type="entry name" value="ACYL_COA_DH_1"/>
    <property type="match status" value="1"/>
</dbReference>
<feature type="domain" description="Acyl-CoA dehydrogenase/oxidase N-terminal" evidence="9">
    <location>
        <begin position="9"/>
        <end position="120"/>
    </location>
</feature>
<dbReference type="SUPFAM" id="SSF47203">
    <property type="entry name" value="Acyl-CoA dehydrogenase C-terminal domain-like"/>
    <property type="match status" value="1"/>
</dbReference>
<dbReference type="EMBL" id="CP031598">
    <property type="protein sequence ID" value="QEW25410.1"/>
    <property type="molecule type" value="Genomic_DNA"/>
</dbReference>
<dbReference type="InterPro" id="IPR009100">
    <property type="entry name" value="AcylCoA_DH/oxidase_NM_dom_sf"/>
</dbReference>
<dbReference type="Pfam" id="PF02770">
    <property type="entry name" value="Acyl-CoA_dh_M"/>
    <property type="match status" value="1"/>
</dbReference>
<dbReference type="RefSeq" id="WP_057814452.1">
    <property type="nucleotide sequence ID" value="NZ_CP031598.1"/>
</dbReference>
<proteinExistence type="inferred from homology"/>
<evidence type="ECO:0000313" key="10">
    <source>
        <dbReference type="EMBL" id="KRS18438.1"/>
    </source>
</evidence>
<dbReference type="GO" id="GO:0050660">
    <property type="term" value="F:flavin adenine dinucleotide binding"/>
    <property type="evidence" value="ECO:0007669"/>
    <property type="project" value="InterPro"/>
</dbReference>
<dbReference type="KEGG" id="rid:RIdsm_01196"/>